<dbReference type="Proteomes" id="UP000295444">
    <property type="component" value="Unassembled WGS sequence"/>
</dbReference>
<dbReference type="EMBL" id="SNXZ01000001">
    <property type="protein sequence ID" value="TDQ05961.1"/>
    <property type="molecule type" value="Genomic_DNA"/>
</dbReference>
<name>A0A4R6SPS9_LABRH</name>
<sequence length="389" mass="43244">MGEGFYVDPHYLYGFGDMLFAETKRDNQSSLCRMRDHARRHCMATDKYTGLMSVIKGAVSRYANSLHNRLDDMAAVGWGTANELQHATWVYVHKEAENSKRLHDGSYDNAPDAAAEPFPATHPKLGKPTVSIDWPAMFDEFGKDLKDVDWFVSDRLGWQVHRELIVDITGDWTALANAGHALIAIGDAADTVSANIKTNLVILDQHWDGASAQSALALLTRFHEGIQEEAPINRTVGRIYMYVADEIKKVAGKIISTLDGLIQKLKDILADYWEVPWPFGSCVCEAYDLVDQNKHLFDGLRTLLQNVRVLLDDTRRLLDALQDPVKAAANVVPGVKHVQESFDIVNGAVEKSTKVLAIEADVDDLADPHEFVNAPHEQYRLPGDAEAPA</sequence>
<gene>
    <name evidence="1" type="ORF">EV186_1011939</name>
</gene>
<dbReference type="RefSeq" id="WP_133848623.1">
    <property type="nucleotide sequence ID" value="NZ_SNXZ01000001.1"/>
</dbReference>
<evidence type="ECO:0000313" key="1">
    <source>
        <dbReference type="EMBL" id="TDQ05961.1"/>
    </source>
</evidence>
<keyword evidence="2" id="KW-1185">Reference proteome</keyword>
<reference evidence="1 2" key="1">
    <citation type="submission" date="2019-03" db="EMBL/GenBank/DDBJ databases">
        <title>Genomic Encyclopedia of Type Strains, Phase IV (KMG-IV): sequencing the most valuable type-strain genomes for metagenomic binning, comparative biology and taxonomic classification.</title>
        <authorList>
            <person name="Goeker M."/>
        </authorList>
    </citation>
    <scope>NUCLEOTIDE SEQUENCE [LARGE SCALE GENOMIC DNA]</scope>
    <source>
        <strain evidence="1 2">DSM 45361</strain>
    </source>
</reference>
<dbReference type="OrthoDB" id="5125341at2"/>
<accession>A0A4R6SPS9</accession>
<comment type="caution">
    <text evidence="1">The sequence shown here is derived from an EMBL/GenBank/DDBJ whole genome shotgun (WGS) entry which is preliminary data.</text>
</comment>
<protein>
    <submittedName>
        <fullName evidence="1">Uncharacterized protein</fullName>
    </submittedName>
</protein>
<organism evidence="1 2">
    <name type="scientific">Labedaea rhizosphaerae</name>
    <dbReference type="NCBI Taxonomy" id="598644"/>
    <lineage>
        <taxon>Bacteria</taxon>
        <taxon>Bacillati</taxon>
        <taxon>Actinomycetota</taxon>
        <taxon>Actinomycetes</taxon>
        <taxon>Pseudonocardiales</taxon>
        <taxon>Pseudonocardiaceae</taxon>
        <taxon>Labedaea</taxon>
    </lineage>
</organism>
<evidence type="ECO:0000313" key="2">
    <source>
        <dbReference type="Proteomes" id="UP000295444"/>
    </source>
</evidence>
<dbReference type="AlphaFoldDB" id="A0A4R6SPS9"/>
<proteinExistence type="predicted"/>